<feature type="region of interest" description="Disordered" evidence="1">
    <location>
        <begin position="326"/>
        <end position="360"/>
    </location>
</feature>
<comment type="caution">
    <text evidence="2">The sequence shown here is derived from an EMBL/GenBank/DDBJ whole genome shotgun (WGS) entry which is preliminary data.</text>
</comment>
<gene>
    <name evidence="2" type="ORF">Naga_100977g1</name>
</gene>
<evidence type="ECO:0000313" key="3">
    <source>
        <dbReference type="Proteomes" id="UP000019335"/>
    </source>
</evidence>
<protein>
    <recommendedName>
        <fullName evidence="4">OB domain-containing protein</fullName>
    </recommendedName>
</protein>
<evidence type="ECO:0008006" key="4">
    <source>
        <dbReference type="Google" id="ProtNLM"/>
    </source>
</evidence>
<sequence>MRECWDSMDLTTFVRQRVDGASGRLIVGIVTSKDMEARTLECRKRDGSMFTSYLRALYMQDERGVVKLSLWGRRLAETVGSRLNIGDLILVSHATVDRFLGVKGFKASGLHSHVVVVPNRSHAPRLIRSMLTQDAWSQEDEESYRALLRRVEAVWQWREVEELRRAGEKEQRNERAGGFDEGLRMGREDGRVEGRVRRWEWSPGNARRTEGGGKGRFEVVDEVGVVHVLELTESVEGVSALVDALTRRKDAEWGEEAEEEGEGGEAVRFENLGSAVGRGGFLLPVVVEKTRVLRLPRDRRVRSRRTGQGEGGRVLSVQEARELVEEEGGKSAWLPADDKGGQGRGDDGEEGRLERVGSDLDLPPRGGRVVNVRGLITLARVVLEGGGRGRGRKR</sequence>
<evidence type="ECO:0000313" key="2">
    <source>
        <dbReference type="EMBL" id="EWM30005.1"/>
    </source>
</evidence>
<evidence type="ECO:0000256" key="1">
    <source>
        <dbReference type="SAM" id="MobiDB-lite"/>
    </source>
</evidence>
<dbReference type="Proteomes" id="UP000019335">
    <property type="component" value="Chromosome 2"/>
</dbReference>
<dbReference type="EMBL" id="AZIL01000085">
    <property type="protein sequence ID" value="EWM30005.1"/>
    <property type="molecule type" value="Genomic_DNA"/>
</dbReference>
<reference evidence="2 3" key="1">
    <citation type="journal article" date="2014" name="Mol. Plant">
        <title>Chromosome Scale Genome Assembly and Transcriptome Profiling of Nannochloropsis gaditana in Nitrogen Depletion.</title>
        <authorList>
            <person name="Corteggiani Carpinelli E."/>
            <person name="Telatin A."/>
            <person name="Vitulo N."/>
            <person name="Forcato C."/>
            <person name="D'Angelo M."/>
            <person name="Schiavon R."/>
            <person name="Vezzi A."/>
            <person name="Giacometti G.M."/>
            <person name="Morosinotto T."/>
            <person name="Valle G."/>
        </authorList>
    </citation>
    <scope>NUCLEOTIDE SEQUENCE [LARGE SCALE GENOMIC DNA]</scope>
    <source>
        <strain evidence="2 3">B-31</strain>
    </source>
</reference>
<dbReference type="AlphaFoldDB" id="W7TS01"/>
<proteinExistence type="predicted"/>
<name>W7TS01_9STRA</name>
<keyword evidence="3" id="KW-1185">Reference proteome</keyword>
<dbReference type="OrthoDB" id="10426722at2759"/>
<organism evidence="2 3">
    <name type="scientific">Nannochloropsis gaditana</name>
    <dbReference type="NCBI Taxonomy" id="72520"/>
    <lineage>
        <taxon>Eukaryota</taxon>
        <taxon>Sar</taxon>
        <taxon>Stramenopiles</taxon>
        <taxon>Ochrophyta</taxon>
        <taxon>Eustigmatophyceae</taxon>
        <taxon>Eustigmatales</taxon>
        <taxon>Monodopsidaceae</taxon>
        <taxon>Nannochloropsis</taxon>
    </lineage>
</organism>
<accession>W7TS01</accession>
<feature type="compositionally biased region" description="Basic and acidic residues" evidence="1">
    <location>
        <begin position="336"/>
        <end position="358"/>
    </location>
</feature>